<protein>
    <submittedName>
        <fullName evidence="1">Uncharacterized protein</fullName>
    </submittedName>
</protein>
<dbReference type="AlphaFoldDB" id="A0AAD6XB44"/>
<organism evidence="1 2">
    <name type="scientific">Mycena alexandri</name>
    <dbReference type="NCBI Taxonomy" id="1745969"/>
    <lineage>
        <taxon>Eukaryota</taxon>
        <taxon>Fungi</taxon>
        <taxon>Dikarya</taxon>
        <taxon>Basidiomycota</taxon>
        <taxon>Agaricomycotina</taxon>
        <taxon>Agaricomycetes</taxon>
        <taxon>Agaricomycetidae</taxon>
        <taxon>Agaricales</taxon>
        <taxon>Marasmiineae</taxon>
        <taxon>Mycenaceae</taxon>
        <taxon>Mycena</taxon>
    </lineage>
</organism>
<comment type="caution">
    <text evidence="1">The sequence shown here is derived from an EMBL/GenBank/DDBJ whole genome shotgun (WGS) entry which is preliminary data.</text>
</comment>
<keyword evidence="2" id="KW-1185">Reference proteome</keyword>
<name>A0AAD6XB44_9AGAR</name>
<accession>A0AAD6XB44</accession>
<dbReference type="Proteomes" id="UP001218188">
    <property type="component" value="Unassembled WGS sequence"/>
</dbReference>
<evidence type="ECO:0000313" key="1">
    <source>
        <dbReference type="EMBL" id="KAJ7041930.1"/>
    </source>
</evidence>
<gene>
    <name evidence="1" type="ORF">C8F04DRAFT_1176588</name>
</gene>
<evidence type="ECO:0000313" key="2">
    <source>
        <dbReference type="Proteomes" id="UP001218188"/>
    </source>
</evidence>
<dbReference type="EMBL" id="JARJCM010000014">
    <property type="protein sequence ID" value="KAJ7041930.1"/>
    <property type="molecule type" value="Genomic_DNA"/>
</dbReference>
<proteinExistence type="predicted"/>
<reference evidence="1" key="1">
    <citation type="submission" date="2023-03" db="EMBL/GenBank/DDBJ databases">
        <title>Massive genome expansion in bonnet fungi (Mycena s.s.) driven by repeated elements and novel gene families across ecological guilds.</title>
        <authorList>
            <consortium name="Lawrence Berkeley National Laboratory"/>
            <person name="Harder C.B."/>
            <person name="Miyauchi S."/>
            <person name="Viragh M."/>
            <person name="Kuo A."/>
            <person name="Thoen E."/>
            <person name="Andreopoulos B."/>
            <person name="Lu D."/>
            <person name="Skrede I."/>
            <person name="Drula E."/>
            <person name="Henrissat B."/>
            <person name="Morin E."/>
            <person name="Kohler A."/>
            <person name="Barry K."/>
            <person name="LaButti K."/>
            <person name="Morin E."/>
            <person name="Salamov A."/>
            <person name="Lipzen A."/>
            <person name="Mereny Z."/>
            <person name="Hegedus B."/>
            <person name="Baldrian P."/>
            <person name="Stursova M."/>
            <person name="Weitz H."/>
            <person name="Taylor A."/>
            <person name="Grigoriev I.V."/>
            <person name="Nagy L.G."/>
            <person name="Martin F."/>
            <person name="Kauserud H."/>
        </authorList>
    </citation>
    <scope>NUCLEOTIDE SEQUENCE</scope>
    <source>
        <strain evidence="1">CBHHK200</strain>
    </source>
</reference>
<sequence>MNINNCRALVVYIPVWKGDSNVEDSEELPALLSEAEWVKQLVKGIPIISYDSSFRFVRACCHYCKTSLTRGERYTFMDYKFALARPVGLSVSYDRPCQRVCPCPCNQGAQQTRSECVSSDEKHHNVFITYTHVETVATNWLNWLEGGKDKGGKQSGRATLLNACISCRLVGEKRAGRQPGGAMEMGPQFTPVETNANLEQCRLDLQQRLEEGRGKAAEQARNIFEICLISCRLVG</sequence>